<evidence type="ECO:0000256" key="2">
    <source>
        <dbReference type="ARBA" id="ARBA00022692"/>
    </source>
</evidence>
<feature type="transmembrane region" description="Helical" evidence="5">
    <location>
        <begin position="24"/>
        <end position="48"/>
    </location>
</feature>
<dbReference type="PANTHER" id="PTHR26451:SF866">
    <property type="entry name" value="ODORANT RECEPTOR-RELATED"/>
    <property type="match status" value="1"/>
</dbReference>
<dbReference type="GO" id="GO:0004984">
    <property type="term" value="F:olfactory receptor activity"/>
    <property type="evidence" value="ECO:0007669"/>
    <property type="project" value="TreeGrafter"/>
</dbReference>
<reference evidence="7" key="2">
    <citation type="submission" date="2025-09" db="UniProtKB">
        <authorList>
            <consortium name="Ensembl"/>
        </authorList>
    </citation>
    <scope>IDENTIFICATION</scope>
</reference>
<keyword evidence="3 5" id="KW-1133">Transmembrane helix</keyword>
<name>A0A3B4AVJ4_9GOBI</name>
<dbReference type="Ensembl" id="ENSPMGT00000021681.1">
    <property type="protein sequence ID" value="ENSPMGP00000020351.1"/>
    <property type="gene ID" value="ENSPMGG00000016467.1"/>
</dbReference>
<feature type="transmembrane region" description="Helical" evidence="5">
    <location>
        <begin position="139"/>
        <end position="162"/>
    </location>
</feature>
<dbReference type="CDD" id="cd00637">
    <property type="entry name" value="7tm_classA_rhodopsin-like"/>
    <property type="match status" value="1"/>
</dbReference>
<accession>A0A3B4AVJ4</accession>
<dbReference type="Proteomes" id="UP000261520">
    <property type="component" value="Unplaced"/>
</dbReference>
<keyword evidence="2 5" id="KW-0812">Transmembrane</keyword>
<dbReference type="PROSITE" id="PS50262">
    <property type="entry name" value="G_PROTEIN_RECEP_F1_2"/>
    <property type="match status" value="1"/>
</dbReference>
<evidence type="ECO:0000259" key="6">
    <source>
        <dbReference type="PROSITE" id="PS50262"/>
    </source>
</evidence>
<dbReference type="Gene3D" id="1.20.1070.10">
    <property type="entry name" value="Rhodopsin 7-helix transmembrane proteins"/>
    <property type="match status" value="1"/>
</dbReference>
<keyword evidence="8" id="KW-1185">Reference proteome</keyword>
<dbReference type="InterPro" id="IPR000276">
    <property type="entry name" value="GPCR_Rhodpsn"/>
</dbReference>
<feature type="transmembrane region" description="Helical" evidence="5">
    <location>
        <begin position="271"/>
        <end position="293"/>
    </location>
</feature>
<dbReference type="GO" id="GO:0004930">
    <property type="term" value="F:G protein-coupled receptor activity"/>
    <property type="evidence" value="ECO:0007669"/>
    <property type="project" value="InterPro"/>
</dbReference>
<dbReference type="InterPro" id="IPR052921">
    <property type="entry name" value="GPCR1_Superfamily_Member"/>
</dbReference>
<dbReference type="Pfam" id="PF00001">
    <property type="entry name" value="7tm_1"/>
    <property type="match status" value="1"/>
</dbReference>
<comment type="subcellular location">
    <subcellularLocation>
        <location evidence="1">Membrane</location>
    </subcellularLocation>
</comment>
<organism evidence="7 8">
    <name type="scientific">Periophthalmus magnuspinnatus</name>
    <dbReference type="NCBI Taxonomy" id="409849"/>
    <lineage>
        <taxon>Eukaryota</taxon>
        <taxon>Metazoa</taxon>
        <taxon>Chordata</taxon>
        <taxon>Craniata</taxon>
        <taxon>Vertebrata</taxon>
        <taxon>Euteleostomi</taxon>
        <taxon>Actinopterygii</taxon>
        <taxon>Neopterygii</taxon>
        <taxon>Teleostei</taxon>
        <taxon>Neoteleostei</taxon>
        <taxon>Acanthomorphata</taxon>
        <taxon>Gobiaria</taxon>
        <taxon>Gobiiformes</taxon>
        <taxon>Gobioidei</taxon>
        <taxon>Gobiidae</taxon>
        <taxon>Oxudercinae</taxon>
        <taxon>Periophthalmus</taxon>
    </lineage>
</organism>
<feature type="transmembrane region" description="Helical" evidence="5">
    <location>
        <begin position="240"/>
        <end position="259"/>
    </location>
</feature>
<reference evidence="7" key="1">
    <citation type="submission" date="2025-08" db="UniProtKB">
        <authorList>
            <consortium name="Ensembl"/>
        </authorList>
    </citation>
    <scope>IDENTIFICATION</scope>
</reference>
<protein>
    <recommendedName>
        <fullName evidence="6">G-protein coupled receptors family 1 profile domain-containing protein</fullName>
    </recommendedName>
</protein>
<dbReference type="GO" id="GO:0016020">
    <property type="term" value="C:membrane"/>
    <property type="evidence" value="ECO:0007669"/>
    <property type="project" value="UniProtKB-SubCell"/>
</dbReference>
<evidence type="ECO:0000256" key="4">
    <source>
        <dbReference type="ARBA" id="ARBA00023136"/>
    </source>
</evidence>
<dbReference type="PANTHER" id="PTHR26451">
    <property type="entry name" value="G_PROTEIN_RECEP_F1_2 DOMAIN-CONTAINING PROTEIN"/>
    <property type="match status" value="1"/>
</dbReference>
<dbReference type="SUPFAM" id="SSF81321">
    <property type="entry name" value="Family A G protein-coupled receptor-like"/>
    <property type="match status" value="1"/>
</dbReference>
<sequence>LSAFSQKLSFWSSRNTDFKSGARVFFLCATCVFCCLFFITNGTILFFLCSKPALSHCPRYVLLFNLVLADTILIAQAETLYLLASFQIRISYSLCAALAMVSFMTVQISPYTLIFMSLERCVAVCFPFRHSAVVTLRNTFISIFLIWTFSFANILTRILLLLEVPFRDLATLQMHRFCDNVGMVLTPKSKVFDVASAYFLFLFSSLIISASFVAVVVAARAASSDKASTDKAKKTLLLHMFQLFLNLVSTLNMAFFTAIAGSGDQWLVGKFFVVVYILVILSPRCVSSLTYGLRDPNLRPLLLSRLCCSVCVRLGPVKLHLTLQKTDKV</sequence>
<evidence type="ECO:0000256" key="3">
    <source>
        <dbReference type="ARBA" id="ARBA00022989"/>
    </source>
</evidence>
<dbReference type="FunFam" id="1.20.1070.10:FF:000096">
    <property type="entry name" value="Odorant receptor 131-2"/>
    <property type="match status" value="1"/>
</dbReference>
<feature type="transmembrane region" description="Helical" evidence="5">
    <location>
        <begin position="90"/>
        <end position="118"/>
    </location>
</feature>
<evidence type="ECO:0000313" key="8">
    <source>
        <dbReference type="Proteomes" id="UP000261520"/>
    </source>
</evidence>
<feature type="transmembrane region" description="Helical" evidence="5">
    <location>
        <begin position="197"/>
        <end position="219"/>
    </location>
</feature>
<dbReference type="InterPro" id="IPR017452">
    <property type="entry name" value="GPCR_Rhodpsn_7TM"/>
</dbReference>
<proteinExistence type="predicted"/>
<keyword evidence="4 5" id="KW-0472">Membrane</keyword>
<evidence type="ECO:0000256" key="1">
    <source>
        <dbReference type="ARBA" id="ARBA00004370"/>
    </source>
</evidence>
<dbReference type="GO" id="GO:0005549">
    <property type="term" value="F:odorant binding"/>
    <property type="evidence" value="ECO:0007669"/>
    <property type="project" value="TreeGrafter"/>
</dbReference>
<evidence type="ECO:0000256" key="5">
    <source>
        <dbReference type="SAM" id="Phobius"/>
    </source>
</evidence>
<feature type="domain" description="G-protein coupled receptors family 1 profile" evidence="6">
    <location>
        <begin position="40"/>
        <end position="291"/>
    </location>
</feature>
<feature type="transmembrane region" description="Helical" evidence="5">
    <location>
        <begin position="60"/>
        <end position="84"/>
    </location>
</feature>
<evidence type="ECO:0000313" key="7">
    <source>
        <dbReference type="Ensembl" id="ENSPMGP00000020351.1"/>
    </source>
</evidence>
<dbReference type="AlphaFoldDB" id="A0A3B4AVJ4"/>
<dbReference type="STRING" id="409849.ENSPMGP00000020351"/>